<dbReference type="AlphaFoldDB" id="A0A2U3KBS7"/>
<name>A0A2U3KBS7_9FIRM</name>
<proteinExistence type="predicted"/>
<dbReference type="Proteomes" id="UP000238916">
    <property type="component" value="Unassembled WGS sequence"/>
</dbReference>
<reference evidence="2" key="1">
    <citation type="submission" date="2018-02" db="EMBL/GenBank/DDBJ databases">
        <authorList>
            <person name="Hausmann B."/>
        </authorList>
    </citation>
    <scope>NUCLEOTIDE SEQUENCE [LARGE SCALE GENOMIC DNA]</scope>
    <source>
        <strain evidence="2">Peat soil MAG SbF1</strain>
    </source>
</reference>
<evidence type="ECO:0000313" key="1">
    <source>
        <dbReference type="EMBL" id="SPF37103.1"/>
    </source>
</evidence>
<accession>A0A2U3KBS7</accession>
<sequence>MQTPNSLKNEKEVKIIRAIIAELKAENQKEMLKIQLLDQNMSKMRSGHMRSE</sequence>
<dbReference type="EMBL" id="OMOF01000083">
    <property type="protein sequence ID" value="SPF37103.1"/>
    <property type="molecule type" value="Genomic_DNA"/>
</dbReference>
<evidence type="ECO:0000313" key="2">
    <source>
        <dbReference type="Proteomes" id="UP000238916"/>
    </source>
</evidence>
<protein>
    <submittedName>
        <fullName evidence="1">Uncharacterized protein</fullName>
    </submittedName>
</protein>
<gene>
    <name evidence="1" type="ORF">SBF1_1730004</name>
</gene>
<organism evidence="1 2">
    <name type="scientific">Candidatus Desulfosporosinus infrequens</name>
    <dbReference type="NCBI Taxonomy" id="2043169"/>
    <lineage>
        <taxon>Bacteria</taxon>
        <taxon>Bacillati</taxon>
        <taxon>Bacillota</taxon>
        <taxon>Clostridia</taxon>
        <taxon>Eubacteriales</taxon>
        <taxon>Desulfitobacteriaceae</taxon>
        <taxon>Desulfosporosinus</taxon>
    </lineage>
</organism>